<reference evidence="6" key="1">
    <citation type="submission" date="2023-09" db="EMBL/GenBank/DDBJ databases">
        <authorList>
            <consortium name="CW5 consortium"/>
            <person name="Lu C.-W."/>
        </authorList>
    </citation>
    <scope>NUCLEOTIDE SEQUENCE</scope>
    <source>
        <strain evidence="6">KPS</strain>
    </source>
</reference>
<dbReference type="EMBL" id="CP133659">
    <property type="protein sequence ID" value="WMW65297.1"/>
    <property type="molecule type" value="Genomic_DNA"/>
</dbReference>
<keyword evidence="2" id="KW-0813">Transport</keyword>
<keyword evidence="3 5" id="KW-0732">Signal</keyword>
<dbReference type="InterPro" id="IPR006059">
    <property type="entry name" value="SBP"/>
</dbReference>
<dbReference type="Pfam" id="PF13416">
    <property type="entry name" value="SBP_bac_8"/>
    <property type="match status" value="1"/>
</dbReference>
<evidence type="ECO:0000313" key="7">
    <source>
        <dbReference type="Proteomes" id="UP001180616"/>
    </source>
</evidence>
<dbReference type="PRINTS" id="PR00909">
    <property type="entry name" value="SPERMDNBNDNG"/>
</dbReference>
<dbReference type="PANTHER" id="PTHR30222">
    <property type="entry name" value="SPERMIDINE/PUTRESCINE-BINDING PERIPLASMIC PROTEIN"/>
    <property type="match status" value="1"/>
</dbReference>
<feature type="chain" id="PRO_5045584416" evidence="5">
    <location>
        <begin position="24"/>
        <end position="356"/>
    </location>
</feature>
<evidence type="ECO:0000256" key="2">
    <source>
        <dbReference type="ARBA" id="ARBA00022448"/>
    </source>
</evidence>
<gene>
    <name evidence="6" type="ORF">KPS_003412</name>
</gene>
<dbReference type="PANTHER" id="PTHR30222:SF17">
    <property type="entry name" value="SPERMIDINE_PUTRESCINE-BINDING PERIPLASMIC PROTEIN"/>
    <property type="match status" value="1"/>
</dbReference>
<accession>A0ABY9R0Z2</accession>
<dbReference type="InterPro" id="IPR001188">
    <property type="entry name" value="Sperm_putr-bd"/>
</dbReference>
<evidence type="ECO:0000256" key="3">
    <source>
        <dbReference type="ARBA" id="ARBA00022729"/>
    </source>
</evidence>
<dbReference type="CDD" id="cd13587">
    <property type="entry name" value="PBP2_polyamine_2"/>
    <property type="match status" value="1"/>
</dbReference>
<protein>
    <submittedName>
        <fullName evidence="6">Extracellular solute-binding protein</fullName>
    </submittedName>
</protein>
<evidence type="ECO:0000256" key="1">
    <source>
        <dbReference type="ARBA" id="ARBA00004418"/>
    </source>
</evidence>
<dbReference type="Gene3D" id="3.40.190.10">
    <property type="entry name" value="Periplasmic binding protein-like II"/>
    <property type="match status" value="2"/>
</dbReference>
<proteinExistence type="predicted"/>
<sequence length="356" mass="39425">MTKKMLSLLSMITVLLLPCLGHAAPKEFRLLTWKGYAPAELVEKFEKETGYKVQVTYSNNEEMIAKLRATRGGGFDLAQPSQDRISSVQESFGLYQPIDFGRIEAARFIPSMLDAVKKNTLVKGKSYAVPFCWGTDGLIVNRKFAPEAKSFADLLDAKYAGRASYRLKRPTIIAQAFGMGIDPFALYADEAAYQKMLDQVEGKLIAAKGVVKNYWTNGDALLESMRSGEVHIAQAWDNGGFKLHAENPDIDFVAPTTGALGWIDTFAIPAKADNADAAYKWINFMMRPENAAVFTNAEDTPTAAVGVGERLKPTFRADFERCYPQQVIDNIKWYPPVPAKLEAMEGKALDRVKAAQ</sequence>
<keyword evidence="4" id="KW-0574">Periplasm</keyword>
<comment type="subcellular location">
    <subcellularLocation>
        <location evidence="1">Periplasm</location>
    </subcellularLocation>
</comment>
<name>A0ABY9R0Z2_9BACT</name>
<organism evidence="6 7">
    <name type="scientific">Nitratidesulfovibrio liaohensis</name>
    <dbReference type="NCBI Taxonomy" id="2604158"/>
    <lineage>
        <taxon>Bacteria</taxon>
        <taxon>Pseudomonadati</taxon>
        <taxon>Thermodesulfobacteriota</taxon>
        <taxon>Desulfovibrionia</taxon>
        <taxon>Desulfovibrionales</taxon>
        <taxon>Desulfovibrionaceae</taxon>
        <taxon>Nitratidesulfovibrio</taxon>
    </lineage>
</organism>
<evidence type="ECO:0000256" key="5">
    <source>
        <dbReference type="SAM" id="SignalP"/>
    </source>
</evidence>
<keyword evidence="7" id="KW-1185">Reference proteome</keyword>
<dbReference type="SUPFAM" id="SSF53850">
    <property type="entry name" value="Periplasmic binding protein-like II"/>
    <property type="match status" value="1"/>
</dbReference>
<feature type="signal peptide" evidence="5">
    <location>
        <begin position="1"/>
        <end position="23"/>
    </location>
</feature>
<evidence type="ECO:0000256" key="4">
    <source>
        <dbReference type="ARBA" id="ARBA00022764"/>
    </source>
</evidence>
<dbReference type="Proteomes" id="UP001180616">
    <property type="component" value="Chromosome"/>
</dbReference>
<dbReference type="RefSeq" id="WP_309541315.1">
    <property type="nucleotide sequence ID" value="NZ_CP133659.1"/>
</dbReference>
<evidence type="ECO:0000313" key="6">
    <source>
        <dbReference type="EMBL" id="WMW65297.1"/>
    </source>
</evidence>